<dbReference type="Proteomes" id="UP001412239">
    <property type="component" value="Unassembled WGS sequence"/>
</dbReference>
<dbReference type="AlphaFoldDB" id="A0A292Q3C4"/>
<organism evidence="1 2">
    <name type="scientific">Tuber aestivum</name>
    <name type="common">summer truffle</name>
    <dbReference type="NCBI Taxonomy" id="59557"/>
    <lineage>
        <taxon>Eukaryota</taxon>
        <taxon>Fungi</taxon>
        <taxon>Dikarya</taxon>
        <taxon>Ascomycota</taxon>
        <taxon>Pezizomycotina</taxon>
        <taxon>Pezizomycetes</taxon>
        <taxon>Pezizales</taxon>
        <taxon>Tuberaceae</taxon>
        <taxon>Tuber</taxon>
    </lineage>
</organism>
<sequence>MVPPSPISSQEANHYYHGLYSRPVLVARTGTNLWKPPVSPPGYFLRKVLLSVGNHPLTELWEANLALQIHKILDSKEIKWTSTDVVRIGVVGESITPVIIWIGVQPDTLSWEAGYSVAIECKELLVANRILDVEVEIRESVVTRYSDPTLAKPAALGDPTAELLEPLTSTLGLSICNMRSEWAEGTGGFYVLDKTKDSKLYLVKARHVVYERKRSSQPYDKIALFSSTAFINYLEQITTAIEDKIMVQTFQTRVVESLRGSEGIDSGPATRNLASQEALLQEATEAIVAMKILYKNVVKSWDTIENRIIGHLWFSPPLRYGAGSAGYTQDYAVIELDKSKINNATFTGNAIDLGTQMTSVEFTRLMFPNPTGRHNFKYPLNRLFPVRGMVPDDEMRRPPMVDHEGNPCLIVMKRGISTGLTIGRATNLVSYTRHYGADGNTKAEDKKQVAKLLGKLEGLGVTGMGLIVRTRE</sequence>
<reference evidence="1" key="1">
    <citation type="submission" date="2015-10" db="EMBL/GenBank/DDBJ databases">
        <authorList>
            <person name="Regsiter A."/>
            <person name="william w."/>
        </authorList>
    </citation>
    <scope>NUCLEOTIDE SEQUENCE</scope>
    <source>
        <strain evidence="1">Montdore</strain>
    </source>
</reference>
<evidence type="ECO:0000313" key="1">
    <source>
        <dbReference type="EMBL" id="CUS13210.1"/>
    </source>
</evidence>
<accession>A0A292Q3C4</accession>
<name>A0A292Q3C4_9PEZI</name>
<proteinExistence type="predicted"/>
<evidence type="ECO:0000313" key="2">
    <source>
        <dbReference type="Proteomes" id="UP001412239"/>
    </source>
</evidence>
<protein>
    <submittedName>
        <fullName evidence="1">Uncharacterized protein</fullName>
    </submittedName>
</protein>
<dbReference type="EMBL" id="LN890977">
    <property type="protein sequence ID" value="CUS13210.1"/>
    <property type="molecule type" value="Genomic_DNA"/>
</dbReference>
<keyword evidence="2" id="KW-1185">Reference proteome</keyword>
<gene>
    <name evidence="1" type="ORF">GSTUAT00002724001</name>
</gene>